<feature type="transmembrane region" description="Helical" evidence="10">
    <location>
        <begin position="137"/>
        <end position="158"/>
    </location>
</feature>
<evidence type="ECO:0000256" key="4">
    <source>
        <dbReference type="ARBA" id="ARBA00022989"/>
    </source>
</evidence>
<feature type="transmembrane region" description="Helical" evidence="10">
    <location>
        <begin position="179"/>
        <end position="199"/>
    </location>
</feature>
<dbReference type="GO" id="GO:0007189">
    <property type="term" value="P:adenylate cyclase-activating G protein-coupled receptor signaling pathway"/>
    <property type="evidence" value="ECO:0000318"/>
    <property type="project" value="GO_Central"/>
</dbReference>
<dbReference type="InterPro" id="IPR000276">
    <property type="entry name" value="GPCR_Rhodpsn"/>
</dbReference>
<reference evidence="12" key="2">
    <citation type="submission" date="2021-01" db="UniProtKB">
        <authorList>
            <consortium name="EnsemblMetazoa"/>
        </authorList>
    </citation>
    <scope>IDENTIFICATION</scope>
</reference>
<proteinExistence type="predicted"/>
<dbReference type="Proteomes" id="UP000007110">
    <property type="component" value="Unassembled WGS sequence"/>
</dbReference>
<dbReference type="OrthoDB" id="5959154at2759"/>
<evidence type="ECO:0000256" key="8">
    <source>
        <dbReference type="ARBA" id="ARBA00023180"/>
    </source>
</evidence>
<evidence type="ECO:0000256" key="3">
    <source>
        <dbReference type="ARBA" id="ARBA00022692"/>
    </source>
</evidence>
<dbReference type="RefSeq" id="XP_030850150.1">
    <property type="nucleotide sequence ID" value="XM_030994290.1"/>
</dbReference>
<feature type="domain" description="G-protein coupled receptors family 1 profile" evidence="11">
    <location>
        <begin position="78"/>
        <end position="300"/>
    </location>
</feature>
<keyword evidence="2" id="KW-1003">Cell membrane</keyword>
<keyword evidence="4 10" id="KW-1133">Transmembrane helix</keyword>
<evidence type="ECO:0000313" key="12">
    <source>
        <dbReference type="EnsemblMetazoa" id="XP_030850150"/>
    </source>
</evidence>
<evidence type="ECO:0000256" key="9">
    <source>
        <dbReference type="ARBA" id="ARBA00023224"/>
    </source>
</evidence>
<dbReference type="InterPro" id="IPR008365">
    <property type="entry name" value="Prostanoid_rcpt"/>
</dbReference>
<evidence type="ECO:0000256" key="7">
    <source>
        <dbReference type="ARBA" id="ARBA00023170"/>
    </source>
</evidence>
<dbReference type="PROSITE" id="PS00237">
    <property type="entry name" value="G_PROTEIN_RECEP_F1_1"/>
    <property type="match status" value="1"/>
</dbReference>
<evidence type="ECO:0000256" key="5">
    <source>
        <dbReference type="ARBA" id="ARBA00023040"/>
    </source>
</evidence>
<dbReference type="KEGG" id="spu:100893379"/>
<evidence type="ECO:0000256" key="6">
    <source>
        <dbReference type="ARBA" id="ARBA00023136"/>
    </source>
</evidence>
<accession>A0A7M7PG24</accession>
<evidence type="ECO:0000256" key="1">
    <source>
        <dbReference type="ARBA" id="ARBA00004651"/>
    </source>
</evidence>
<feature type="transmembrane region" description="Helical" evidence="10">
    <location>
        <begin position="68"/>
        <end position="87"/>
    </location>
</feature>
<dbReference type="InParanoid" id="A0A7M7PG24"/>
<name>A0A7M7PG24_STRPU</name>
<feature type="transmembrane region" description="Helical" evidence="10">
    <location>
        <begin position="278"/>
        <end position="300"/>
    </location>
</feature>
<dbReference type="AlphaFoldDB" id="A0A7M7PG24"/>
<evidence type="ECO:0000313" key="13">
    <source>
        <dbReference type="Proteomes" id="UP000007110"/>
    </source>
</evidence>
<evidence type="ECO:0000256" key="10">
    <source>
        <dbReference type="SAM" id="Phobius"/>
    </source>
</evidence>
<dbReference type="SUPFAM" id="SSF81321">
    <property type="entry name" value="Family A G protein-coupled receptor-like"/>
    <property type="match status" value="1"/>
</dbReference>
<dbReference type="PANTHER" id="PTHR11866">
    <property type="entry name" value="G-PROTEIN COUPLED RECEPTOR FAMILY 1 MEMBER"/>
    <property type="match status" value="1"/>
</dbReference>
<organism evidence="12 13">
    <name type="scientific">Strongylocentrotus purpuratus</name>
    <name type="common">Purple sea urchin</name>
    <dbReference type="NCBI Taxonomy" id="7668"/>
    <lineage>
        <taxon>Eukaryota</taxon>
        <taxon>Metazoa</taxon>
        <taxon>Echinodermata</taxon>
        <taxon>Eleutherozoa</taxon>
        <taxon>Echinozoa</taxon>
        <taxon>Echinoidea</taxon>
        <taxon>Euechinoidea</taxon>
        <taxon>Echinacea</taxon>
        <taxon>Camarodonta</taxon>
        <taxon>Echinidea</taxon>
        <taxon>Strongylocentrotidae</taxon>
        <taxon>Strongylocentrotus</taxon>
    </lineage>
</organism>
<keyword evidence="5" id="KW-0297">G-protein coupled receptor</keyword>
<keyword evidence="3 10" id="KW-0812">Transmembrane</keyword>
<keyword evidence="6 10" id="KW-0472">Membrane</keyword>
<dbReference type="EnsemblMetazoa" id="XM_030994290">
    <property type="protein sequence ID" value="XP_030850150"/>
    <property type="gene ID" value="LOC100893379"/>
</dbReference>
<keyword evidence="9" id="KW-0807">Transducer</keyword>
<keyword evidence="13" id="KW-1185">Reference proteome</keyword>
<sequence length="368" mass="41396">MTTTYTDTASVFSTSISDILTTSYDEGPSDVNGLHDLQDSNSASMTMHVSSTQSPAILTKDNAGKVQTYVIVAVGLLFNSMALVVYTKAGCNRRRTTPVMLITTLAWTDCLAILSYIGRSGLKPLLRDEKPQVYCNIFGFITNFFPFASGFVVMLMSVERYTALVRPYRYHRRFTKYRTTGAVLFLVCAAALIGALPFFGVGSYQRVPFHGKLTCKLFWKPGESFQSNIQFAIYVMSGWGLLLTVVVCNVSVVLELIKMRRKITVMYPGLQGYTGMEVKFVKTTLLVTVLFITCWLPWMVRLCGPNSQRRFVDKPRISFCLYHGDFRNNKPPSCTRSLHHNVSLIEQDACPYLKFVAMTTASLDDQYR</sequence>
<dbReference type="Pfam" id="PF00001">
    <property type="entry name" value="7tm_1"/>
    <property type="match status" value="1"/>
</dbReference>
<dbReference type="GO" id="GO:0005886">
    <property type="term" value="C:plasma membrane"/>
    <property type="evidence" value="ECO:0000318"/>
    <property type="project" value="GO_Central"/>
</dbReference>
<protein>
    <recommendedName>
        <fullName evidence="11">G-protein coupled receptors family 1 profile domain-containing protein</fullName>
    </recommendedName>
</protein>
<dbReference type="InterPro" id="IPR017452">
    <property type="entry name" value="GPCR_Rhodpsn_7TM"/>
</dbReference>
<dbReference type="PANTHER" id="PTHR11866:SF16">
    <property type="entry name" value="PROSTAGLANDIN E2 RECEPTOR EP4 SUBTYPE-LIKE PROTEIN"/>
    <property type="match status" value="1"/>
</dbReference>
<dbReference type="GO" id="GO:0007204">
    <property type="term" value="P:positive regulation of cytosolic calcium ion concentration"/>
    <property type="evidence" value="ECO:0000318"/>
    <property type="project" value="GO_Central"/>
</dbReference>
<comment type="subcellular location">
    <subcellularLocation>
        <location evidence="1">Cell membrane</location>
        <topology evidence="1">Multi-pass membrane protein</topology>
    </subcellularLocation>
</comment>
<dbReference type="Gene3D" id="1.20.1070.10">
    <property type="entry name" value="Rhodopsin 7-helix transmembrane proteins"/>
    <property type="match status" value="1"/>
</dbReference>
<dbReference type="GeneID" id="100893379"/>
<dbReference type="GO" id="GO:0006954">
    <property type="term" value="P:inflammatory response"/>
    <property type="evidence" value="ECO:0000318"/>
    <property type="project" value="GO_Central"/>
</dbReference>
<dbReference type="PROSITE" id="PS50262">
    <property type="entry name" value="G_PROTEIN_RECEP_F1_2"/>
    <property type="match status" value="1"/>
</dbReference>
<evidence type="ECO:0000256" key="2">
    <source>
        <dbReference type="ARBA" id="ARBA00022475"/>
    </source>
</evidence>
<dbReference type="CDD" id="cd00637">
    <property type="entry name" value="7tm_classA_rhodopsin-like"/>
    <property type="match status" value="1"/>
</dbReference>
<keyword evidence="7" id="KW-0675">Receptor</keyword>
<dbReference type="GO" id="GO:0004930">
    <property type="term" value="F:G protein-coupled receptor activity"/>
    <property type="evidence" value="ECO:0007669"/>
    <property type="project" value="UniProtKB-KW"/>
</dbReference>
<reference evidence="13" key="1">
    <citation type="submission" date="2015-02" db="EMBL/GenBank/DDBJ databases">
        <title>Genome sequencing for Strongylocentrotus purpuratus.</title>
        <authorList>
            <person name="Murali S."/>
            <person name="Liu Y."/>
            <person name="Vee V."/>
            <person name="English A."/>
            <person name="Wang M."/>
            <person name="Skinner E."/>
            <person name="Han Y."/>
            <person name="Muzny D.M."/>
            <person name="Worley K.C."/>
            <person name="Gibbs R.A."/>
        </authorList>
    </citation>
    <scope>NUCLEOTIDE SEQUENCE</scope>
</reference>
<evidence type="ECO:0000259" key="11">
    <source>
        <dbReference type="PROSITE" id="PS50262"/>
    </source>
</evidence>
<keyword evidence="8" id="KW-0325">Glycoprotein</keyword>
<feature type="transmembrane region" description="Helical" evidence="10">
    <location>
        <begin position="231"/>
        <end position="257"/>
    </location>
</feature>
<feature type="transmembrane region" description="Helical" evidence="10">
    <location>
        <begin position="99"/>
        <end position="117"/>
    </location>
</feature>